<dbReference type="Gene3D" id="2.30.29.180">
    <property type="entry name" value="Ubiquitin carboxyl-terminal hydrolase 26/29/37, pleckstrin homology-like domain"/>
    <property type="match status" value="1"/>
</dbReference>
<dbReference type="GO" id="GO:0004843">
    <property type="term" value="F:cysteine-type deubiquitinase activity"/>
    <property type="evidence" value="ECO:0007669"/>
    <property type="project" value="UniProtKB-UniRule"/>
</dbReference>
<dbReference type="PROSITE" id="PS00973">
    <property type="entry name" value="USP_2"/>
    <property type="match status" value="1"/>
</dbReference>
<proteinExistence type="inferred from homology"/>
<dbReference type="PANTHER" id="PTHR24006">
    <property type="entry name" value="UBIQUITIN CARBOXYL-TERMINAL HYDROLASE"/>
    <property type="match status" value="1"/>
</dbReference>
<feature type="domain" description="USP" evidence="9">
    <location>
        <begin position="286"/>
        <end position="816"/>
    </location>
</feature>
<dbReference type="CTD" id="83844"/>
<dbReference type="GO" id="GO:0032435">
    <property type="term" value="P:negative regulation of proteasomal ubiquitin-dependent protein catabolic process"/>
    <property type="evidence" value="ECO:0007669"/>
    <property type="project" value="Ensembl"/>
</dbReference>
<dbReference type="InterPro" id="IPR001394">
    <property type="entry name" value="Peptidase_C19_UCH"/>
</dbReference>
<dbReference type="FunFam" id="2.30.29.180:FF:000001">
    <property type="entry name" value="Ubiquitin carboxyl-terminal hydrolase 37"/>
    <property type="match status" value="1"/>
</dbReference>
<evidence type="ECO:0000313" key="10">
    <source>
        <dbReference type="Proteomes" id="UP000515126"/>
    </source>
</evidence>
<dbReference type="GO" id="GO:0005829">
    <property type="term" value="C:cytosol"/>
    <property type="evidence" value="ECO:0007669"/>
    <property type="project" value="TreeGrafter"/>
</dbReference>
<evidence type="ECO:0000256" key="7">
    <source>
        <dbReference type="RuleBase" id="RU366025"/>
    </source>
</evidence>
<comment type="similarity">
    <text evidence="2 7">Belongs to the peptidase C19 family.</text>
</comment>
<dbReference type="InterPro" id="IPR018200">
    <property type="entry name" value="USP_CS"/>
</dbReference>
<dbReference type="RefSeq" id="XP_021009161.1">
    <property type="nucleotide sequence ID" value="XM_021153502.1"/>
</dbReference>
<dbReference type="CDD" id="cd02257">
    <property type="entry name" value="Peptidase_C19"/>
    <property type="match status" value="2"/>
</dbReference>
<dbReference type="Pfam" id="PF00443">
    <property type="entry name" value="UCH"/>
    <property type="match status" value="1"/>
</dbReference>
<dbReference type="GO" id="GO:0006508">
    <property type="term" value="P:proteolysis"/>
    <property type="evidence" value="ECO:0007669"/>
    <property type="project" value="UniProtKB-KW"/>
</dbReference>
<dbReference type="CDD" id="cd13312">
    <property type="entry name" value="PH_USP37_like"/>
    <property type="match status" value="1"/>
</dbReference>
<evidence type="ECO:0000256" key="8">
    <source>
        <dbReference type="SAM" id="MobiDB-lite"/>
    </source>
</evidence>
<dbReference type="InterPro" id="IPR038765">
    <property type="entry name" value="Papain-like_cys_pep_sf"/>
</dbReference>
<dbReference type="InterPro" id="IPR032069">
    <property type="entry name" value="USP37-like_PH"/>
</dbReference>
<feature type="region of interest" description="Disordered" evidence="8">
    <location>
        <begin position="683"/>
        <end position="746"/>
    </location>
</feature>
<feature type="compositionally biased region" description="Low complexity" evidence="8">
    <location>
        <begin position="711"/>
        <end position="725"/>
    </location>
</feature>
<accession>A0A6P5P8X3</accession>
<feature type="region of interest" description="Disordered" evidence="8">
    <location>
        <begin position="638"/>
        <end position="657"/>
    </location>
</feature>
<dbReference type="Gene3D" id="3.90.70.10">
    <property type="entry name" value="Cysteine proteinases"/>
    <property type="match status" value="1"/>
</dbReference>
<evidence type="ECO:0000313" key="11">
    <source>
        <dbReference type="RefSeq" id="XP_021009161.1"/>
    </source>
</evidence>
<feature type="compositionally biased region" description="Polar residues" evidence="8">
    <location>
        <begin position="683"/>
        <end position="710"/>
    </location>
</feature>
<evidence type="ECO:0000256" key="1">
    <source>
        <dbReference type="ARBA" id="ARBA00000707"/>
    </source>
</evidence>
<evidence type="ECO:0000256" key="4">
    <source>
        <dbReference type="ARBA" id="ARBA00022786"/>
    </source>
</evidence>
<comment type="catalytic activity">
    <reaction evidence="1 7">
        <text>Thiol-dependent hydrolysis of ester, thioester, amide, peptide and isopeptide bonds formed by the C-terminal Gly of ubiquitin (a 76-residue protein attached to proteins as an intracellular targeting signal).</text>
        <dbReference type="EC" id="3.4.19.12"/>
    </reaction>
</comment>
<dbReference type="AlphaFoldDB" id="A0A6P5P8X3"/>
<gene>
    <name evidence="11" type="primary">Usp26</name>
</gene>
<name>A0A6P5P8X3_MUSCR</name>
<evidence type="ECO:0000256" key="3">
    <source>
        <dbReference type="ARBA" id="ARBA00022670"/>
    </source>
</evidence>
<dbReference type="GO" id="GO:0000082">
    <property type="term" value="P:G1/S transition of mitotic cell cycle"/>
    <property type="evidence" value="ECO:0007669"/>
    <property type="project" value="TreeGrafter"/>
</dbReference>
<dbReference type="InterPro" id="IPR050164">
    <property type="entry name" value="Peptidase_C19"/>
</dbReference>
<dbReference type="PANTHER" id="PTHR24006:SF918">
    <property type="entry name" value="UBIQUITIN CARBOXYL-TERMINAL HYDROLASE 26"/>
    <property type="match status" value="1"/>
</dbReference>
<keyword evidence="4 7" id="KW-0833">Ubl conjugation pathway</keyword>
<dbReference type="InterPro" id="IPR038093">
    <property type="entry name" value="USP37-like_PH_sf"/>
</dbReference>
<evidence type="ECO:0000256" key="6">
    <source>
        <dbReference type="ARBA" id="ARBA00022807"/>
    </source>
</evidence>
<evidence type="ECO:0000256" key="2">
    <source>
        <dbReference type="ARBA" id="ARBA00009085"/>
    </source>
</evidence>
<keyword evidence="10" id="KW-1185">Reference proteome</keyword>
<comment type="function">
    <text evidence="7">Deubiquitinating enzyme that removes conjugated ubiquitin from specific proteins to regulate different cellular processes.</text>
</comment>
<dbReference type="GO" id="GO:0005634">
    <property type="term" value="C:nucleus"/>
    <property type="evidence" value="ECO:0007669"/>
    <property type="project" value="TreeGrafter"/>
</dbReference>
<feature type="region of interest" description="Disordered" evidence="8">
    <location>
        <begin position="613"/>
        <end position="632"/>
    </location>
</feature>
<keyword evidence="6 7" id="KW-0788">Thiol protease</keyword>
<dbReference type="PROSITE" id="PS50235">
    <property type="entry name" value="USP_3"/>
    <property type="match status" value="1"/>
</dbReference>
<keyword evidence="5 7" id="KW-0378">Hydrolase</keyword>
<dbReference type="PROSITE" id="PS00972">
    <property type="entry name" value="USP_1"/>
    <property type="match status" value="1"/>
</dbReference>
<dbReference type="Pfam" id="PF16674">
    <property type="entry name" value="UCH_N"/>
    <property type="match status" value="1"/>
</dbReference>
<dbReference type="KEGG" id="mcal:110286870"/>
<evidence type="ECO:0000259" key="9">
    <source>
        <dbReference type="PROSITE" id="PS50235"/>
    </source>
</evidence>
<protein>
    <recommendedName>
        <fullName evidence="7">Ubiquitin carboxyl-terminal hydrolase</fullName>
        <ecNumber evidence="7">3.4.19.12</ecNumber>
    </recommendedName>
</protein>
<sequence length="835" mass="95181">MEPILINAQVQMWSAKAGMSKSRNALIETCIGKREVKLILYFSTGKIKTLQLHNNIKSVVLQTYGEDQNYLHLTFKNNDFLFVEKLTTTDARKLKRFLDKTYQGSIQPARSYERCGEPSTSAQELNDSGSSCETNSECFETPKDSEMCMFQELSLLPSSSAFLHSVGLLETQFIKRKRFFSDLAKNENQSNLKDSIRDFEANLVVCISNENGKERNVREVDISKSGFGFPLETNYPEDSGVDVRDLNDLITKLFSPVLLETHGIENGLDWHEYMKTCLLYPEKLWQGLPNVGNTCYINVVLQSLCSIPLFINDLFNQGFPWIKAPKDDFNMRLMQLLVLKDIYNARFRQKLLIGITKALPIFGEIFAADRQNDAHEFLSLCLVQLKETFQRITMMWQSENESGDFYLLKDIFADYATINKMPVCPVTNNFEFELLSSIFCKACGLTLFKGEPSRYLSINIPQGGEDMSIQSTLDFFFSAEELEHRCEKCLYDKSVSSHRFGQLPRVIIVHLKRYQFNESWVIKKDERPILVSKYLRLSCHCSKITKPPPPLRPGEHVKNLDLLKPFEVLGSEILKLPFNSVRTPRSKGFSTINIRSNRESEAQSGKRVSEVLSGKVQQENSGKGDTAHIIGSELTKETEKLKKHEEEHRPSDLDYGSIREAQKYQQAEKCNEGRSDKHISLEALTQSHPKPISQEQTETLGKTTLSHTQDSSQGSQSSSGSSKSSRCSDDLHKKAKPTYKGDPTKLNKKEENVYRLVNVINHIGSSANGGHYINDAFDFKSQSWFTYSDLQVTRIQEDFVYRGRSSTGYVFFYMHNDIFEELLAKETQSTSSSKG</sequence>
<dbReference type="InterPro" id="IPR028889">
    <property type="entry name" value="USP"/>
</dbReference>
<dbReference type="SUPFAM" id="SSF54001">
    <property type="entry name" value="Cysteine proteinases"/>
    <property type="match status" value="1"/>
</dbReference>
<organism evidence="10 11">
    <name type="scientific">Mus caroli</name>
    <name type="common">Ryukyu mouse</name>
    <name type="synonym">Ricefield mouse</name>
    <dbReference type="NCBI Taxonomy" id="10089"/>
    <lineage>
        <taxon>Eukaryota</taxon>
        <taxon>Metazoa</taxon>
        <taxon>Chordata</taxon>
        <taxon>Craniata</taxon>
        <taxon>Vertebrata</taxon>
        <taxon>Euteleostomi</taxon>
        <taxon>Mammalia</taxon>
        <taxon>Eutheria</taxon>
        <taxon>Euarchontoglires</taxon>
        <taxon>Glires</taxon>
        <taxon>Rodentia</taxon>
        <taxon>Myomorpha</taxon>
        <taxon>Muroidea</taxon>
        <taxon>Muridae</taxon>
        <taxon>Murinae</taxon>
        <taxon>Mus</taxon>
        <taxon>Mus</taxon>
    </lineage>
</organism>
<reference evidence="11" key="1">
    <citation type="submission" date="2025-08" db="UniProtKB">
        <authorList>
            <consortium name="RefSeq"/>
        </authorList>
    </citation>
    <scope>IDENTIFICATION</scope>
</reference>
<evidence type="ECO:0000256" key="5">
    <source>
        <dbReference type="ARBA" id="ARBA00022801"/>
    </source>
</evidence>
<dbReference type="EC" id="3.4.19.12" evidence="7"/>
<dbReference type="GO" id="GO:0016579">
    <property type="term" value="P:protein deubiquitination"/>
    <property type="evidence" value="ECO:0007669"/>
    <property type="project" value="InterPro"/>
</dbReference>
<keyword evidence="3 7" id="KW-0645">Protease</keyword>
<dbReference type="Proteomes" id="UP000515126">
    <property type="component" value="Chromosome X"/>
</dbReference>
<feature type="compositionally biased region" description="Basic and acidic residues" evidence="8">
    <location>
        <begin position="638"/>
        <end position="652"/>
    </location>
</feature>
<dbReference type="GeneID" id="110286870"/>